<dbReference type="PANTHER" id="PTHR11042">
    <property type="entry name" value="EUKARYOTIC TRANSLATION INITIATION FACTOR 2-ALPHA KINASE EIF2-ALPHA KINASE -RELATED"/>
    <property type="match status" value="1"/>
</dbReference>
<dbReference type="PROSITE" id="PS50011">
    <property type="entry name" value="PROTEIN_KINASE_DOM"/>
    <property type="match status" value="1"/>
</dbReference>
<dbReference type="PANTHER" id="PTHR11042:SF160">
    <property type="entry name" value="EUKARYOTIC TRANSLATION INITIATION FACTOR 2-ALPHA KINASE 1"/>
    <property type="match status" value="1"/>
</dbReference>
<dbReference type="InterPro" id="IPR000719">
    <property type="entry name" value="Prot_kinase_dom"/>
</dbReference>
<dbReference type="Proteomes" id="UP000008030">
    <property type="component" value="Segment"/>
</dbReference>
<evidence type="ECO:0000256" key="1">
    <source>
        <dbReference type="ARBA" id="ARBA00012513"/>
    </source>
</evidence>
<dbReference type="InterPro" id="IPR011009">
    <property type="entry name" value="Kinase-like_dom_sf"/>
</dbReference>
<gene>
    <name evidence="8" type="primary">ORF082</name>
</gene>
<reference evidence="8 9" key="1">
    <citation type="journal article" date="2006" name="J. Virol.">
        <title>Genomic sequence of Spodoptera frugiperda Ascovirus 1a, an enveloped, double-stranded DNA insect virus that manipulates apoptosis for viral reproduction.</title>
        <authorList>
            <person name="Bideshi D.K."/>
            <person name="Demattei M.V."/>
            <person name="Rouleux-Bonnin F."/>
            <person name="Stasiak K."/>
            <person name="Tan Y."/>
            <person name="Bigot S."/>
            <person name="Bigot Y."/>
            <person name="Federici B.A."/>
        </authorList>
    </citation>
    <scope>NUCLEOTIDE SEQUENCE [LARGE SCALE GENOMIC DNA]</scope>
    <source>
        <strain evidence="9">SvAV-1a</strain>
    </source>
</reference>
<protein>
    <recommendedName>
        <fullName evidence="1">non-specific serine/threonine protein kinase</fullName>
        <ecNumber evidence="1">2.7.11.1</ecNumber>
    </recommendedName>
</protein>
<keyword evidence="9" id="KW-1185">Reference proteome</keyword>
<sequence length="453" mass="51917">MSLKNDYDVEASGTTVGLRGLRSQHRAVHKSTNSRCTLIEYTDTNSSTYARAVNEINIVARLDHYNLIRMHCTWMESTTVRSRCIYLRTSPVHGTLADLMVRGWRDEGSSVRVRLMLQLADAVRYLFGAGIVHHDITPSNLHINPNGTRLTVANFGKACEYNGRVHDNDECTVRCSGAKLRSESHRLYADTRQLRGECHRHCDMYSVGVVLYEVLQEFTDDVDKCQRLDSIRCKGVTANGHRLRWMDIADGLVNGRDMTLRIQSLQQLSRLSFPVQLTSKYDCVRNQIDAIVLAKKVFTSDWTLDGIEEVSNVCDHTGESALYVIVTMCMFWAFDAKCVQEFRRRVWYFLRLFIRHGAMYHKNRYGATASLISYCVIRGRKRLAEALRYSVTSTNQQCGGHTLFDMALRSIHLNGGPVVDRLRDHVRHVSEWRFDGDRLARMMIEDAEDDHGH</sequence>
<dbReference type="InterPro" id="IPR050339">
    <property type="entry name" value="CC_SR_Kinase"/>
</dbReference>
<evidence type="ECO:0000256" key="2">
    <source>
        <dbReference type="ARBA" id="ARBA00022527"/>
    </source>
</evidence>
<keyword evidence="5 8" id="KW-0418">Kinase</keyword>
<proteinExistence type="predicted"/>
<keyword evidence="2" id="KW-0723">Serine/threonine-protein kinase</keyword>
<evidence type="ECO:0000313" key="9">
    <source>
        <dbReference type="Proteomes" id="UP000008030"/>
    </source>
</evidence>
<accession>Q0E519</accession>
<name>Q0E519_SFAVA</name>
<feature type="domain" description="Protein kinase" evidence="7">
    <location>
        <begin position="1"/>
        <end position="273"/>
    </location>
</feature>
<keyword evidence="3" id="KW-0808">Transferase</keyword>
<dbReference type="EC" id="2.7.11.1" evidence="1"/>
<evidence type="ECO:0000256" key="5">
    <source>
        <dbReference type="ARBA" id="ARBA00022777"/>
    </source>
</evidence>
<dbReference type="GO" id="GO:0006950">
    <property type="term" value="P:response to stress"/>
    <property type="evidence" value="ECO:0007669"/>
    <property type="project" value="UniProtKB-ARBA"/>
</dbReference>
<keyword evidence="4" id="KW-0547">Nucleotide-binding</keyword>
<dbReference type="Pfam" id="PF00069">
    <property type="entry name" value="Pkinase"/>
    <property type="match status" value="1"/>
</dbReference>
<organism evidence="8 9">
    <name type="scientific">Spodoptera frugiperda ascovirus 1a</name>
    <name type="common">SfAV-1a</name>
    <dbReference type="NCBI Taxonomy" id="113370"/>
    <lineage>
        <taxon>Viruses</taxon>
        <taxon>Varidnaviria</taxon>
        <taxon>Bamfordvirae</taxon>
        <taxon>Nucleocytoviricota</taxon>
        <taxon>Megaviricetes</taxon>
        <taxon>Pimascovirales</taxon>
        <taxon>Pimascovirales incertae sedis</taxon>
        <taxon>Ascoviridae</taxon>
        <taxon>Ascovirus</taxon>
        <taxon>Ascovirus sfav1a</taxon>
    </lineage>
</organism>
<dbReference type="GO" id="GO:0005524">
    <property type="term" value="F:ATP binding"/>
    <property type="evidence" value="ECO:0007669"/>
    <property type="project" value="UniProtKB-KW"/>
</dbReference>
<dbReference type="GeneID" id="4306248"/>
<evidence type="ECO:0000313" key="8">
    <source>
        <dbReference type="EMBL" id="CAL44682.1"/>
    </source>
</evidence>
<organismHost>
    <name type="scientific">Spodoptera frugiperda</name>
    <name type="common">Fall armyworm</name>
    <dbReference type="NCBI Taxonomy" id="7108"/>
</organismHost>
<evidence type="ECO:0000256" key="3">
    <source>
        <dbReference type="ARBA" id="ARBA00022679"/>
    </source>
</evidence>
<dbReference type="SMART" id="SM00220">
    <property type="entry name" value="S_TKc"/>
    <property type="match status" value="1"/>
</dbReference>
<dbReference type="SUPFAM" id="SSF56112">
    <property type="entry name" value="Protein kinase-like (PK-like)"/>
    <property type="match status" value="1"/>
</dbReference>
<dbReference type="GO" id="GO:0006796">
    <property type="term" value="P:phosphate-containing compound metabolic process"/>
    <property type="evidence" value="ECO:0007669"/>
    <property type="project" value="UniProtKB-ARBA"/>
</dbReference>
<dbReference type="KEGG" id="vg:4306248"/>
<dbReference type="EMBL" id="AM398843">
    <property type="protein sequence ID" value="CAL44682.1"/>
    <property type="molecule type" value="Genomic_DNA"/>
</dbReference>
<evidence type="ECO:0000256" key="4">
    <source>
        <dbReference type="ARBA" id="ARBA00022741"/>
    </source>
</evidence>
<dbReference type="RefSeq" id="YP_762437.1">
    <property type="nucleotide sequence ID" value="NC_008361.1"/>
</dbReference>
<evidence type="ECO:0000256" key="6">
    <source>
        <dbReference type="ARBA" id="ARBA00022840"/>
    </source>
</evidence>
<dbReference type="GO" id="GO:0004674">
    <property type="term" value="F:protein serine/threonine kinase activity"/>
    <property type="evidence" value="ECO:0007669"/>
    <property type="project" value="UniProtKB-KW"/>
</dbReference>
<dbReference type="Gene3D" id="1.10.510.10">
    <property type="entry name" value="Transferase(Phosphotransferase) domain 1"/>
    <property type="match status" value="1"/>
</dbReference>
<dbReference type="OrthoDB" id="8955at10239"/>
<evidence type="ECO:0000259" key="7">
    <source>
        <dbReference type="PROSITE" id="PS50011"/>
    </source>
</evidence>
<keyword evidence="6" id="KW-0067">ATP-binding</keyword>